<feature type="transmembrane region" description="Helical" evidence="14">
    <location>
        <begin position="365"/>
        <end position="391"/>
    </location>
</feature>
<feature type="transmembrane region" description="Helical" evidence="14">
    <location>
        <begin position="475"/>
        <end position="493"/>
    </location>
</feature>
<dbReference type="Gene3D" id="3.30.565.10">
    <property type="entry name" value="Histidine kinase-like ATPase, C-terminal domain"/>
    <property type="match status" value="1"/>
</dbReference>
<dbReference type="CDD" id="cd00082">
    <property type="entry name" value="HisKA"/>
    <property type="match status" value="1"/>
</dbReference>
<dbReference type="SUPFAM" id="SSF47384">
    <property type="entry name" value="Homodimeric domain of signal transducing histidine kinase"/>
    <property type="match status" value="1"/>
</dbReference>
<protein>
    <recommendedName>
        <fullName evidence="3">histidine kinase</fullName>
        <ecNumber evidence="3">2.7.13.3</ecNumber>
    </recommendedName>
</protein>
<dbReference type="InterPro" id="IPR004358">
    <property type="entry name" value="Sig_transdc_His_kin-like_C"/>
</dbReference>
<sequence length="1272" mass="145930">MINRIKNQKKYLYFFIGSILIIVIAGILSPIILNYLKTNKNKEFEEKISSLQAETQSIITETESRLFNKLKKIGNVIESTKLSDQNEKEKLFDFVIKKEFTDIGVGIYDSTGHLIVWNNNNSITDSQFRTILNNKNNEESFFYNTSLKSYLALFSLRKNCSVFLSIPLEKHYKLRNEYFEPLSLSKKLSDQYNADLKIVYREGKIFAQQTPPKFTFDITNKQENKIGYAVIEKINVNENIEKFESSVFVFQSFFTFLAFIFLGLWLFSFISLIKYKSIQIILISFYVILFRVVIFLLDIPSKLGITELSNPIYFSSTSAYGIVKSPIELFLTVISLIIILIIIYKSIVSIGVETSEKKSNTFIGIVQILILSGLLFSVLRIFGATIKSVVFDSTILYFKNTTLFSDLPTTFMYFNVLLIGTGFVLFSIIFTLLILKILDRTFTKDKIKKFLISIVILEIVGVIFDLIQPNPQTSWFIRSLFVLIATIISYYIAFTKTSKYSILLAVLFSGSFLSIYLLSYFNSDLEKRSLKTIAAEMSRSSISLLEYYADDIVHSVMNNNSIKQKFLDKNTNYNSEAFVIWSNSSLSRDSKSSIINIIAPDKTLLGSFNYEFDEPFIWDWNDDKSDLEGVQKVYQNIEGTENQVIRAITPIKLGEKLLGYIEVSLLYDVYGFGFDENEKFLSSSSPISKISVNQDLLKIFEFRNGELVNYYTDALISEPEMEKLLKTKFNQSNEAWVNIRINHEGHTFYLSRRKHNDVEEIIAVGLRNKDVAWNLYDFFKVLFIHSLMIVLILLAITLKNFPKKSEFKISFKTKILLTLLVVSILPLILLATYFKEITEEKNSAAVYYKLGKRADNVSQFLGNYFANSTLTETAIFEKAVNDLGVHFSIYENINLLYSSEGIYYKIGLLPKILNADVNLNLFYKGEKEYVVQEAIEKYTFNSFYYKTLLGDKTYVIKVSDAFNRIQLPMTGTELNVFLFGTYSLAIIMIILLSTLLANQISSPIEKLTKATKSVGRGDMDIQLQSFGKGEIKELIDGFNRMVRELKRNQIELAEVERESAWKEMAKQVAHEIKNPLTPMKLAVQHLISAYRDKSDKFDDIFNKVTSTVITQIDNLTNIASEFSSFAKMPTIKLLDIELVGILKETVDLFIEEDCEVSIITDMEKVIVKSDKEQFQRMVINLIRNSIQAEAEHVWITLTRLYDAVEIRVKDDGRGIPEEIKTKIFDENYTTKKEGMGLGLALAKRFLDITNGTIFINQTSPDGTEIIIRIAQS</sequence>
<keyword evidence="9" id="KW-0418">Kinase</keyword>
<dbReference type="InterPro" id="IPR003594">
    <property type="entry name" value="HATPase_dom"/>
</dbReference>
<evidence type="ECO:0000256" key="8">
    <source>
        <dbReference type="ARBA" id="ARBA00022741"/>
    </source>
</evidence>
<dbReference type="EMBL" id="UOGD01000315">
    <property type="protein sequence ID" value="VAX25923.1"/>
    <property type="molecule type" value="Genomic_DNA"/>
</dbReference>
<dbReference type="EC" id="2.7.13.3" evidence="3"/>
<feature type="transmembrane region" description="Helical" evidence="14">
    <location>
        <begin position="280"/>
        <end position="299"/>
    </location>
</feature>
<proteinExistence type="predicted"/>
<feature type="transmembrane region" description="Helical" evidence="14">
    <location>
        <begin position="450"/>
        <end position="469"/>
    </location>
</feature>
<dbReference type="PRINTS" id="PR00344">
    <property type="entry name" value="BCTRLSENSOR"/>
</dbReference>
<keyword evidence="4" id="KW-1003">Cell membrane</keyword>
<evidence type="ECO:0000256" key="1">
    <source>
        <dbReference type="ARBA" id="ARBA00000085"/>
    </source>
</evidence>
<dbReference type="CDD" id="cd00075">
    <property type="entry name" value="HATPase"/>
    <property type="match status" value="1"/>
</dbReference>
<evidence type="ECO:0000256" key="3">
    <source>
        <dbReference type="ARBA" id="ARBA00012438"/>
    </source>
</evidence>
<keyword evidence="5" id="KW-0597">Phosphoprotein</keyword>
<dbReference type="Pfam" id="PF00672">
    <property type="entry name" value="HAMP"/>
    <property type="match status" value="1"/>
</dbReference>
<name>A0A3B1CMI7_9ZZZZ</name>
<feature type="transmembrane region" description="Helical" evidence="14">
    <location>
        <begin position="976"/>
        <end position="997"/>
    </location>
</feature>
<feature type="transmembrane region" description="Helical" evidence="14">
    <location>
        <begin position="248"/>
        <end position="273"/>
    </location>
</feature>
<feature type="domain" description="Histidine kinase" evidence="15">
    <location>
        <begin position="1067"/>
        <end position="1272"/>
    </location>
</feature>
<comment type="catalytic activity">
    <reaction evidence="1">
        <text>ATP + protein L-histidine = ADP + protein N-phospho-L-histidine.</text>
        <dbReference type="EC" id="2.7.13.3"/>
    </reaction>
</comment>
<dbReference type="SMART" id="SM00304">
    <property type="entry name" value="HAMP"/>
    <property type="match status" value="1"/>
</dbReference>
<keyword evidence="7 14" id="KW-0812">Transmembrane</keyword>
<dbReference type="SUPFAM" id="SSF55874">
    <property type="entry name" value="ATPase domain of HSP90 chaperone/DNA topoisomerase II/histidine kinase"/>
    <property type="match status" value="1"/>
</dbReference>
<organism evidence="17">
    <name type="scientific">hydrothermal vent metagenome</name>
    <dbReference type="NCBI Taxonomy" id="652676"/>
    <lineage>
        <taxon>unclassified sequences</taxon>
        <taxon>metagenomes</taxon>
        <taxon>ecological metagenomes</taxon>
    </lineage>
</organism>
<dbReference type="PANTHER" id="PTHR45528">
    <property type="entry name" value="SENSOR HISTIDINE KINASE CPXA"/>
    <property type="match status" value="1"/>
</dbReference>
<evidence type="ECO:0000256" key="13">
    <source>
        <dbReference type="ARBA" id="ARBA00023136"/>
    </source>
</evidence>
<dbReference type="InterPro" id="IPR003660">
    <property type="entry name" value="HAMP_dom"/>
</dbReference>
<feature type="transmembrane region" description="Helical" evidence="14">
    <location>
        <begin position="411"/>
        <end position="438"/>
    </location>
</feature>
<feature type="transmembrane region" description="Helical" evidence="14">
    <location>
        <begin position="500"/>
        <end position="521"/>
    </location>
</feature>
<dbReference type="PROSITE" id="PS50885">
    <property type="entry name" value="HAMP"/>
    <property type="match status" value="1"/>
</dbReference>
<feature type="transmembrane region" description="Helical" evidence="14">
    <location>
        <begin position="778"/>
        <end position="796"/>
    </location>
</feature>
<feature type="domain" description="HAMP" evidence="16">
    <location>
        <begin position="998"/>
        <end position="1050"/>
    </location>
</feature>
<gene>
    <name evidence="17" type="ORF">MNBD_IGNAVI01-738</name>
</gene>
<dbReference type="Pfam" id="PF02518">
    <property type="entry name" value="HATPase_c"/>
    <property type="match status" value="1"/>
</dbReference>
<evidence type="ECO:0000256" key="10">
    <source>
        <dbReference type="ARBA" id="ARBA00022840"/>
    </source>
</evidence>
<evidence type="ECO:0000259" key="16">
    <source>
        <dbReference type="PROSITE" id="PS50885"/>
    </source>
</evidence>
<dbReference type="GO" id="GO:0005524">
    <property type="term" value="F:ATP binding"/>
    <property type="evidence" value="ECO:0007669"/>
    <property type="project" value="UniProtKB-KW"/>
</dbReference>
<dbReference type="GO" id="GO:0005886">
    <property type="term" value="C:plasma membrane"/>
    <property type="evidence" value="ECO:0007669"/>
    <property type="project" value="UniProtKB-SubCell"/>
</dbReference>
<dbReference type="Gene3D" id="1.10.287.130">
    <property type="match status" value="1"/>
</dbReference>
<evidence type="ECO:0000256" key="12">
    <source>
        <dbReference type="ARBA" id="ARBA00023012"/>
    </source>
</evidence>
<dbReference type="Gene3D" id="6.10.340.10">
    <property type="match status" value="1"/>
</dbReference>
<evidence type="ECO:0000313" key="17">
    <source>
        <dbReference type="EMBL" id="VAX25923.1"/>
    </source>
</evidence>
<keyword evidence="13 14" id="KW-0472">Membrane</keyword>
<feature type="transmembrane region" description="Helical" evidence="14">
    <location>
        <begin position="319"/>
        <end position="344"/>
    </location>
</feature>
<dbReference type="CDD" id="cd06225">
    <property type="entry name" value="HAMP"/>
    <property type="match status" value="1"/>
</dbReference>
<dbReference type="SMART" id="SM00387">
    <property type="entry name" value="HATPase_c"/>
    <property type="match status" value="1"/>
</dbReference>
<dbReference type="AlphaFoldDB" id="A0A3B1CMI7"/>
<evidence type="ECO:0000256" key="4">
    <source>
        <dbReference type="ARBA" id="ARBA00022475"/>
    </source>
</evidence>
<evidence type="ECO:0000256" key="14">
    <source>
        <dbReference type="SAM" id="Phobius"/>
    </source>
</evidence>
<dbReference type="InterPro" id="IPR036097">
    <property type="entry name" value="HisK_dim/P_sf"/>
</dbReference>
<dbReference type="InterPro" id="IPR003661">
    <property type="entry name" value="HisK_dim/P_dom"/>
</dbReference>
<keyword evidence="10" id="KW-0067">ATP-binding</keyword>
<evidence type="ECO:0000256" key="2">
    <source>
        <dbReference type="ARBA" id="ARBA00004651"/>
    </source>
</evidence>
<keyword evidence="12" id="KW-0902">Two-component regulatory system</keyword>
<dbReference type="SUPFAM" id="SSF158472">
    <property type="entry name" value="HAMP domain-like"/>
    <property type="match status" value="1"/>
</dbReference>
<dbReference type="InterPro" id="IPR050398">
    <property type="entry name" value="HssS/ArlS-like"/>
</dbReference>
<accession>A0A3B1CMI7</accession>
<evidence type="ECO:0000256" key="9">
    <source>
        <dbReference type="ARBA" id="ARBA00022777"/>
    </source>
</evidence>
<dbReference type="InterPro" id="IPR036890">
    <property type="entry name" value="HATPase_C_sf"/>
</dbReference>
<dbReference type="InterPro" id="IPR005467">
    <property type="entry name" value="His_kinase_dom"/>
</dbReference>
<evidence type="ECO:0000256" key="7">
    <source>
        <dbReference type="ARBA" id="ARBA00022692"/>
    </source>
</evidence>
<keyword evidence="6" id="KW-0808">Transferase</keyword>
<dbReference type="GO" id="GO:0000155">
    <property type="term" value="F:phosphorelay sensor kinase activity"/>
    <property type="evidence" value="ECO:0007669"/>
    <property type="project" value="InterPro"/>
</dbReference>
<evidence type="ECO:0000259" key="15">
    <source>
        <dbReference type="PROSITE" id="PS50109"/>
    </source>
</evidence>
<feature type="transmembrane region" description="Helical" evidence="14">
    <location>
        <begin position="816"/>
        <end position="834"/>
    </location>
</feature>
<reference evidence="17" key="1">
    <citation type="submission" date="2018-06" db="EMBL/GenBank/DDBJ databases">
        <authorList>
            <person name="Zhirakovskaya E."/>
        </authorList>
    </citation>
    <scope>NUCLEOTIDE SEQUENCE</scope>
</reference>
<evidence type="ECO:0000256" key="5">
    <source>
        <dbReference type="ARBA" id="ARBA00022553"/>
    </source>
</evidence>
<comment type="subcellular location">
    <subcellularLocation>
        <location evidence="2">Cell membrane</location>
        <topology evidence="2">Multi-pass membrane protein</topology>
    </subcellularLocation>
</comment>
<dbReference type="SMART" id="SM00388">
    <property type="entry name" value="HisKA"/>
    <property type="match status" value="1"/>
</dbReference>
<keyword evidence="8" id="KW-0547">Nucleotide-binding</keyword>
<dbReference type="PROSITE" id="PS50109">
    <property type="entry name" value="HIS_KIN"/>
    <property type="match status" value="1"/>
</dbReference>
<evidence type="ECO:0000256" key="11">
    <source>
        <dbReference type="ARBA" id="ARBA00022989"/>
    </source>
</evidence>
<feature type="transmembrane region" description="Helical" evidence="14">
    <location>
        <begin position="12"/>
        <end position="33"/>
    </location>
</feature>
<keyword evidence="11 14" id="KW-1133">Transmembrane helix</keyword>
<dbReference type="PANTHER" id="PTHR45528:SF1">
    <property type="entry name" value="SENSOR HISTIDINE KINASE CPXA"/>
    <property type="match status" value="1"/>
</dbReference>
<evidence type="ECO:0000256" key="6">
    <source>
        <dbReference type="ARBA" id="ARBA00022679"/>
    </source>
</evidence>